<dbReference type="Gene3D" id="1.10.357.10">
    <property type="entry name" value="Tetracycline Repressor, domain 2"/>
    <property type="match status" value="1"/>
</dbReference>
<evidence type="ECO:0000313" key="2">
    <source>
        <dbReference type="Proteomes" id="UP000018949"/>
    </source>
</evidence>
<evidence type="ECO:0000313" key="1">
    <source>
        <dbReference type="EMBL" id="GAE47877.1"/>
    </source>
</evidence>
<dbReference type="eggNOG" id="COG1309">
    <property type="taxonomic scope" value="Bacteria"/>
</dbReference>
<proteinExistence type="predicted"/>
<comment type="caution">
    <text evidence="1">The sequence shown here is derived from an EMBL/GenBank/DDBJ whole genome shotgun (WGS) entry which is preliminary data.</text>
</comment>
<dbReference type="EMBL" id="BAUW01000103">
    <property type="protein sequence ID" value="GAE47877.1"/>
    <property type="molecule type" value="Genomic_DNA"/>
</dbReference>
<dbReference type="Proteomes" id="UP000018949">
    <property type="component" value="Unassembled WGS sequence"/>
</dbReference>
<dbReference type="AlphaFoldDB" id="W4RUU7"/>
<reference evidence="1 2" key="1">
    <citation type="submission" date="2013-12" db="EMBL/GenBank/DDBJ databases">
        <title>NBRP : Genome information of microbial organism related human and environment.</title>
        <authorList>
            <person name="Hattori M."/>
            <person name="Oshima K."/>
            <person name="Inaba H."/>
            <person name="Suda W."/>
            <person name="Sakamoto M."/>
            <person name="Iino T."/>
            <person name="Kitahara M."/>
            <person name="Oshida Y."/>
            <person name="Iida T."/>
            <person name="Kudo T."/>
            <person name="Itoh T."/>
            <person name="Ahmed I."/>
            <person name="Ohkuma M."/>
        </authorList>
    </citation>
    <scope>NUCLEOTIDE SEQUENCE [LARGE SCALE GENOMIC DNA]</scope>
    <source>
        <strain evidence="1 2">JCM 21738</strain>
    </source>
</reference>
<gene>
    <name evidence="1" type="ORF">JCM21738_4899</name>
</gene>
<keyword evidence="2" id="KW-1185">Reference proteome</keyword>
<protein>
    <submittedName>
        <fullName evidence="1">Uncharacterized protein</fullName>
    </submittedName>
</protein>
<sequence>MFRKFTNKQNLFITVIKNVLERQFDSQIAKMAKTEDTEAFLIKIIENRLGTLSRNAPMVKMLISESLMGNLNEEVDLPNMIFSSLEKGLVLHFENIGQKVDTGLIARHLGGIFVGQVVFKNARPFHLLSEEEKITLARKYAQSVIAIIK</sequence>
<dbReference type="RefSeq" id="WP_243463088.1">
    <property type="nucleotide sequence ID" value="NZ_BAUW01000103.1"/>
</dbReference>
<name>W4RUU7_9BACI</name>
<organism evidence="1 2">
    <name type="scientific">Mesobacillus boroniphilus JCM 21738</name>
    <dbReference type="NCBI Taxonomy" id="1294265"/>
    <lineage>
        <taxon>Bacteria</taxon>
        <taxon>Bacillati</taxon>
        <taxon>Bacillota</taxon>
        <taxon>Bacilli</taxon>
        <taxon>Bacillales</taxon>
        <taxon>Bacillaceae</taxon>
        <taxon>Mesobacillus</taxon>
    </lineage>
</organism>
<accession>W4RUU7</accession>